<accession>A0A078G5X7</accession>
<proteinExistence type="predicted"/>
<protein>
    <submittedName>
        <fullName evidence="1">BnaC05g26210D protein</fullName>
    </submittedName>
</protein>
<dbReference type="Gramene" id="CDY20871">
    <property type="protein sequence ID" value="CDY20871"/>
    <property type="gene ID" value="GSBRNA2T00013182001"/>
</dbReference>
<reference evidence="1 2" key="1">
    <citation type="journal article" date="2014" name="Science">
        <title>Plant genetics. Early allopolyploid evolution in the post-Neolithic Brassica napus oilseed genome.</title>
        <authorList>
            <person name="Chalhoub B."/>
            <person name="Denoeud F."/>
            <person name="Liu S."/>
            <person name="Parkin I.A."/>
            <person name="Tang H."/>
            <person name="Wang X."/>
            <person name="Chiquet J."/>
            <person name="Belcram H."/>
            <person name="Tong C."/>
            <person name="Samans B."/>
            <person name="Correa M."/>
            <person name="Da Silva C."/>
            <person name="Just J."/>
            <person name="Falentin C."/>
            <person name="Koh C.S."/>
            <person name="Le Clainche I."/>
            <person name="Bernard M."/>
            <person name="Bento P."/>
            <person name="Noel B."/>
            <person name="Labadie K."/>
            <person name="Alberti A."/>
            <person name="Charles M."/>
            <person name="Arnaud D."/>
            <person name="Guo H."/>
            <person name="Daviaud C."/>
            <person name="Alamery S."/>
            <person name="Jabbari K."/>
            <person name="Zhao M."/>
            <person name="Edger P.P."/>
            <person name="Chelaifa H."/>
            <person name="Tack D."/>
            <person name="Lassalle G."/>
            <person name="Mestiri I."/>
            <person name="Schnel N."/>
            <person name="Le Paslier M.C."/>
            <person name="Fan G."/>
            <person name="Renault V."/>
            <person name="Bayer P.E."/>
            <person name="Golicz A.A."/>
            <person name="Manoli S."/>
            <person name="Lee T.H."/>
            <person name="Thi V.H."/>
            <person name="Chalabi S."/>
            <person name="Hu Q."/>
            <person name="Fan C."/>
            <person name="Tollenaere R."/>
            <person name="Lu Y."/>
            <person name="Battail C."/>
            <person name="Shen J."/>
            <person name="Sidebottom C.H."/>
            <person name="Wang X."/>
            <person name="Canaguier A."/>
            <person name="Chauveau A."/>
            <person name="Berard A."/>
            <person name="Deniot G."/>
            <person name="Guan M."/>
            <person name="Liu Z."/>
            <person name="Sun F."/>
            <person name="Lim Y.P."/>
            <person name="Lyons E."/>
            <person name="Town C.D."/>
            <person name="Bancroft I."/>
            <person name="Wang X."/>
            <person name="Meng J."/>
            <person name="Ma J."/>
            <person name="Pires J.C."/>
            <person name="King G.J."/>
            <person name="Brunel D."/>
            <person name="Delourme R."/>
            <person name="Renard M."/>
            <person name="Aury J.M."/>
            <person name="Adams K.L."/>
            <person name="Batley J."/>
            <person name="Snowdon R.J."/>
            <person name="Tost J."/>
            <person name="Edwards D."/>
            <person name="Zhou Y."/>
            <person name="Hua W."/>
            <person name="Sharpe A.G."/>
            <person name="Paterson A.H."/>
            <person name="Guan C."/>
            <person name="Wincker P."/>
        </authorList>
    </citation>
    <scope>NUCLEOTIDE SEQUENCE [LARGE SCALE GENOMIC DNA]</scope>
    <source>
        <strain evidence="2">cv. Darmor-bzh</strain>
    </source>
</reference>
<sequence length="86" mass="9685">MYCLHIRLPFASPSPHHHQISHIPKSSRIKAGNGKHKGHRTFSLLPPSSLLLLSWSQPEQFAEDSYVLGQDHKATVFVAFELRKGS</sequence>
<dbReference type="EMBL" id="LK032113">
    <property type="protein sequence ID" value="CDY20871.1"/>
    <property type="molecule type" value="Genomic_DNA"/>
</dbReference>
<gene>
    <name evidence="1" type="primary">BnaC05g26210D</name>
    <name evidence="1" type="ORF">GSBRNA2T00013182001</name>
</gene>
<dbReference type="PaxDb" id="3708-A0A078G5X7"/>
<dbReference type="Proteomes" id="UP000028999">
    <property type="component" value="Unassembled WGS sequence"/>
</dbReference>
<keyword evidence="2" id="KW-1185">Reference proteome</keyword>
<name>A0A078G5X7_BRANA</name>
<organism evidence="1 2">
    <name type="scientific">Brassica napus</name>
    <name type="common">Rape</name>
    <dbReference type="NCBI Taxonomy" id="3708"/>
    <lineage>
        <taxon>Eukaryota</taxon>
        <taxon>Viridiplantae</taxon>
        <taxon>Streptophyta</taxon>
        <taxon>Embryophyta</taxon>
        <taxon>Tracheophyta</taxon>
        <taxon>Spermatophyta</taxon>
        <taxon>Magnoliopsida</taxon>
        <taxon>eudicotyledons</taxon>
        <taxon>Gunneridae</taxon>
        <taxon>Pentapetalae</taxon>
        <taxon>rosids</taxon>
        <taxon>malvids</taxon>
        <taxon>Brassicales</taxon>
        <taxon>Brassicaceae</taxon>
        <taxon>Brassiceae</taxon>
        <taxon>Brassica</taxon>
    </lineage>
</organism>
<dbReference type="AlphaFoldDB" id="A0A078G5X7"/>
<evidence type="ECO:0000313" key="2">
    <source>
        <dbReference type="Proteomes" id="UP000028999"/>
    </source>
</evidence>
<evidence type="ECO:0000313" key="1">
    <source>
        <dbReference type="EMBL" id="CDY20871.1"/>
    </source>
</evidence>